<proteinExistence type="inferred from homology"/>
<protein>
    <recommendedName>
        <fullName evidence="3">DNA 3'-5' helicase</fullName>
        <ecNumber evidence="3">5.6.2.4</ecNumber>
    </recommendedName>
</protein>
<evidence type="ECO:0000313" key="6">
    <source>
        <dbReference type="EMBL" id="CEN60853.1"/>
    </source>
</evidence>
<organism evidence="6 7">
    <name type="scientific">Aspergillus calidoustus</name>
    <dbReference type="NCBI Taxonomy" id="454130"/>
    <lineage>
        <taxon>Eukaryota</taxon>
        <taxon>Fungi</taxon>
        <taxon>Dikarya</taxon>
        <taxon>Ascomycota</taxon>
        <taxon>Pezizomycotina</taxon>
        <taxon>Eurotiomycetes</taxon>
        <taxon>Eurotiomycetidae</taxon>
        <taxon>Eurotiales</taxon>
        <taxon>Aspergillaceae</taxon>
        <taxon>Aspergillus</taxon>
        <taxon>Aspergillus subgen. Nidulantes</taxon>
    </lineage>
</organism>
<dbReference type="AlphaFoldDB" id="A0A0U5GMR4"/>
<evidence type="ECO:0000259" key="5">
    <source>
        <dbReference type="PROSITE" id="PS51194"/>
    </source>
</evidence>
<feature type="domain" description="Helicase C-terminal" evidence="5">
    <location>
        <begin position="1"/>
        <end position="110"/>
    </location>
</feature>
<keyword evidence="7" id="KW-1185">Reference proteome</keyword>
<dbReference type="GO" id="GO:0009378">
    <property type="term" value="F:four-way junction helicase activity"/>
    <property type="evidence" value="ECO:0007669"/>
    <property type="project" value="TreeGrafter"/>
</dbReference>
<dbReference type="EMBL" id="CDMC01000006">
    <property type="protein sequence ID" value="CEN60853.1"/>
    <property type="molecule type" value="Genomic_DNA"/>
</dbReference>
<dbReference type="GO" id="GO:0005737">
    <property type="term" value="C:cytoplasm"/>
    <property type="evidence" value="ECO:0007669"/>
    <property type="project" value="TreeGrafter"/>
</dbReference>
<dbReference type="InterPro" id="IPR001650">
    <property type="entry name" value="Helicase_C-like"/>
</dbReference>
<evidence type="ECO:0000313" key="7">
    <source>
        <dbReference type="Proteomes" id="UP000054771"/>
    </source>
</evidence>
<dbReference type="Gene3D" id="3.40.50.300">
    <property type="entry name" value="P-loop containing nucleotide triphosphate hydrolases"/>
    <property type="match status" value="1"/>
</dbReference>
<dbReference type="STRING" id="454130.A0A0U5GMR4"/>
<dbReference type="GO" id="GO:0043138">
    <property type="term" value="F:3'-5' DNA helicase activity"/>
    <property type="evidence" value="ECO:0007669"/>
    <property type="project" value="UniProtKB-EC"/>
</dbReference>
<name>A0A0U5GMR4_ASPCI</name>
<evidence type="ECO:0000256" key="3">
    <source>
        <dbReference type="ARBA" id="ARBA00034808"/>
    </source>
</evidence>
<dbReference type="OrthoDB" id="4502122at2759"/>
<dbReference type="Proteomes" id="UP000054771">
    <property type="component" value="Unassembled WGS sequence"/>
</dbReference>
<reference evidence="7" key="1">
    <citation type="journal article" date="2016" name="Genome Announc.">
        <title>Draft genome sequences of fungus Aspergillus calidoustus.</title>
        <authorList>
            <person name="Horn F."/>
            <person name="Linde J."/>
            <person name="Mattern D.J."/>
            <person name="Walther G."/>
            <person name="Guthke R."/>
            <person name="Scherlach K."/>
            <person name="Martin K."/>
            <person name="Brakhage A.A."/>
            <person name="Petzke L."/>
            <person name="Valiante V."/>
        </authorList>
    </citation>
    <scope>NUCLEOTIDE SEQUENCE [LARGE SCALE GENOMIC DNA]</scope>
    <source>
        <strain evidence="7">SF006504</strain>
    </source>
</reference>
<comment type="catalytic activity">
    <reaction evidence="2">
        <text>Couples ATP hydrolysis with the unwinding of duplex DNA by translocating in the 3'-5' direction.</text>
        <dbReference type="EC" id="5.6.2.4"/>
    </reaction>
</comment>
<dbReference type="SMART" id="SM00490">
    <property type="entry name" value="HELICc"/>
    <property type="match status" value="1"/>
</dbReference>
<dbReference type="PANTHER" id="PTHR13710">
    <property type="entry name" value="DNA HELICASE RECQ FAMILY MEMBER"/>
    <property type="match status" value="1"/>
</dbReference>
<dbReference type="InterPro" id="IPR027417">
    <property type="entry name" value="P-loop_NTPase"/>
</dbReference>
<gene>
    <name evidence="6" type="ORF">ASPCAL07525</name>
</gene>
<feature type="compositionally biased region" description="Basic and acidic residues" evidence="4">
    <location>
        <begin position="99"/>
        <end position="110"/>
    </location>
</feature>
<dbReference type="EC" id="5.6.2.4" evidence="3"/>
<evidence type="ECO:0000256" key="2">
    <source>
        <dbReference type="ARBA" id="ARBA00034617"/>
    </source>
</evidence>
<sequence length="110" mass="12172">MAEIFRCEAYHSQQVDRAGVLERFIQGTMDVIMATNALGMGVDIPDIHVIIYIGVPRTLLDYAQESGQARQDRQASEAIIIQLEGMDEYSHGGSIGGHHAREGKEVEDQD</sequence>
<evidence type="ECO:0000256" key="4">
    <source>
        <dbReference type="SAM" id="MobiDB-lite"/>
    </source>
</evidence>
<comment type="similarity">
    <text evidence="1">Belongs to the helicase family. RecQ subfamily.</text>
</comment>
<dbReference type="GO" id="GO:0005694">
    <property type="term" value="C:chromosome"/>
    <property type="evidence" value="ECO:0007669"/>
    <property type="project" value="TreeGrafter"/>
</dbReference>
<dbReference type="Pfam" id="PF00271">
    <property type="entry name" value="Helicase_C"/>
    <property type="match status" value="1"/>
</dbReference>
<feature type="region of interest" description="Disordered" evidence="4">
    <location>
        <begin position="90"/>
        <end position="110"/>
    </location>
</feature>
<dbReference type="PANTHER" id="PTHR13710:SF154">
    <property type="entry name" value="RECQ HELICASE, PUTATIVE (AFU_ORTHOLOGUE AFUA_6G14720)-RELATED"/>
    <property type="match status" value="1"/>
</dbReference>
<accession>A0A0U5GMR4</accession>
<evidence type="ECO:0000256" key="1">
    <source>
        <dbReference type="ARBA" id="ARBA00005446"/>
    </source>
</evidence>
<dbReference type="PROSITE" id="PS51194">
    <property type="entry name" value="HELICASE_CTER"/>
    <property type="match status" value="1"/>
</dbReference>
<dbReference type="GO" id="GO:0000724">
    <property type="term" value="P:double-strand break repair via homologous recombination"/>
    <property type="evidence" value="ECO:0007669"/>
    <property type="project" value="TreeGrafter"/>
</dbReference>
<dbReference type="SUPFAM" id="SSF52540">
    <property type="entry name" value="P-loop containing nucleoside triphosphate hydrolases"/>
    <property type="match status" value="1"/>
</dbReference>